<sequence length="212" mass="24762">MLWIHQSPYITEQETFVKIGPLMEYHWTNKWQHSIAEPELLRFFQQFLKQFKEIGLTQTEHYLLLIVIMLEPVRTMRTTGSGRRTQGELIHKYYGDVLIHTLKRRIADPVELASTCRKITELFGTLGLLNRIHRYYLRSLTDRATPSRAVANERTVTVQEAISYGDHGEPVEESEEFNFFSPMTFNPRLVISTGRNSDSRLPDFQIASENET</sequence>
<comment type="caution">
    <text evidence="4">The sequence shown here is derived from an EMBL/GenBank/DDBJ whole genome shotgun (WGS) entry which is preliminary data.</text>
</comment>
<evidence type="ECO:0000256" key="2">
    <source>
        <dbReference type="ARBA" id="ARBA00023163"/>
    </source>
</evidence>
<dbReference type="Proteomes" id="UP000192578">
    <property type="component" value="Unassembled WGS sequence"/>
</dbReference>
<keyword evidence="3" id="KW-0675">Receptor</keyword>
<reference evidence="5" key="1">
    <citation type="submission" date="2017-01" db="EMBL/GenBank/DDBJ databases">
        <title>Comparative genomics of anhydrobiosis in the tardigrade Hypsibius dujardini.</title>
        <authorList>
            <person name="Yoshida Y."/>
            <person name="Koutsovoulos G."/>
            <person name="Laetsch D."/>
            <person name="Stevens L."/>
            <person name="Kumar S."/>
            <person name="Horikawa D."/>
            <person name="Ishino K."/>
            <person name="Komine S."/>
            <person name="Tomita M."/>
            <person name="Blaxter M."/>
            <person name="Arakawa K."/>
        </authorList>
    </citation>
    <scope>NUCLEOTIDE SEQUENCE [LARGE SCALE GENOMIC DNA]</scope>
    <source>
        <strain evidence="5">Z151</strain>
    </source>
</reference>
<dbReference type="EMBL" id="MTYJ01000020">
    <property type="protein sequence ID" value="OQV21929.1"/>
    <property type="molecule type" value="Genomic_DNA"/>
</dbReference>
<evidence type="ECO:0008006" key="6">
    <source>
        <dbReference type="Google" id="ProtNLM"/>
    </source>
</evidence>
<dbReference type="SUPFAM" id="SSF48508">
    <property type="entry name" value="Nuclear receptor ligand-binding domain"/>
    <property type="match status" value="1"/>
</dbReference>
<evidence type="ECO:0000256" key="1">
    <source>
        <dbReference type="ARBA" id="ARBA00023015"/>
    </source>
</evidence>
<keyword evidence="2" id="KW-0804">Transcription</keyword>
<dbReference type="OrthoDB" id="10650162at2759"/>
<protein>
    <recommendedName>
        <fullName evidence="6">NR LBD domain-containing protein</fullName>
    </recommendedName>
</protein>
<evidence type="ECO:0000256" key="3">
    <source>
        <dbReference type="ARBA" id="ARBA00023170"/>
    </source>
</evidence>
<keyword evidence="1" id="KW-0805">Transcription regulation</keyword>
<keyword evidence="5" id="KW-1185">Reference proteome</keyword>
<dbReference type="AlphaFoldDB" id="A0A1W0X354"/>
<evidence type="ECO:0000313" key="4">
    <source>
        <dbReference type="EMBL" id="OQV21929.1"/>
    </source>
</evidence>
<dbReference type="InterPro" id="IPR035500">
    <property type="entry name" value="NHR-like_dom_sf"/>
</dbReference>
<proteinExistence type="predicted"/>
<organism evidence="4 5">
    <name type="scientific">Hypsibius exemplaris</name>
    <name type="common">Freshwater tardigrade</name>
    <dbReference type="NCBI Taxonomy" id="2072580"/>
    <lineage>
        <taxon>Eukaryota</taxon>
        <taxon>Metazoa</taxon>
        <taxon>Ecdysozoa</taxon>
        <taxon>Tardigrada</taxon>
        <taxon>Eutardigrada</taxon>
        <taxon>Parachela</taxon>
        <taxon>Hypsibioidea</taxon>
        <taxon>Hypsibiidae</taxon>
        <taxon>Hypsibius</taxon>
    </lineage>
</organism>
<name>A0A1W0X354_HYPEX</name>
<evidence type="ECO:0000313" key="5">
    <source>
        <dbReference type="Proteomes" id="UP000192578"/>
    </source>
</evidence>
<accession>A0A1W0X354</accession>
<gene>
    <name evidence="4" type="ORF">BV898_04142</name>
</gene>